<dbReference type="InterPro" id="IPR029058">
    <property type="entry name" value="AB_hydrolase_fold"/>
</dbReference>
<feature type="domain" description="AB hydrolase-1" evidence="5">
    <location>
        <begin position="104"/>
        <end position="254"/>
    </location>
</feature>
<feature type="chain" id="PRO_5045276945" evidence="4">
    <location>
        <begin position="31"/>
        <end position="513"/>
    </location>
</feature>
<dbReference type="SUPFAM" id="SSF53474">
    <property type="entry name" value="alpha/beta-Hydrolases"/>
    <property type="match status" value="1"/>
</dbReference>
<protein>
    <submittedName>
        <fullName evidence="7">Alpha/beta hydrolase</fullName>
    </submittedName>
</protein>
<feature type="domain" description="Peptidase S33 tripeptidyl aminopeptidase-like C-terminal" evidence="6">
    <location>
        <begin position="411"/>
        <end position="509"/>
    </location>
</feature>
<accession>A0ABP7VCI3</accession>
<keyword evidence="8" id="KW-1185">Reference proteome</keyword>
<dbReference type="PANTHER" id="PTHR43248">
    <property type="entry name" value="2-SUCCINYL-6-HYDROXY-2,4-CYCLOHEXADIENE-1-CARBOXYLATE SYNTHASE"/>
    <property type="match status" value="1"/>
</dbReference>
<dbReference type="GO" id="GO:0016787">
    <property type="term" value="F:hydrolase activity"/>
    <property type="evidence" value="ECO:0007669"/>
    <property type="project" value="UniProtKB-KW"/>
</dbReference>
<dbReference type="Proteomes" id="UP001500683">
    <property type="component" value="Unassembled WGS sequence"/>
</dbReference>
<feature type="signal peptide" evidence="4">
    <location>
        <begin position="1"/>
        <end position="30"/>
    </location>
</feature>
<keyword evidence="2 4" id="KW-0732">Signal</keyword>
<dbReference type="PANTHER" id="PTHR43248:SF29">
    <property type="entry name" value="TRIPEPTIDYL AMINOPEPTIDASE"/>
    <property type="match status" value="1"/>
</dbReference>
<dbReference type="InterPro" id="IPR006311">
    <property type="entry name" value="TAT_signal"/>
</dbReference>
<organism evidence="7 8">
    <name type="scientific">Actinomadura miaoliensis</name>
    <dbReference type="NCBI Taxonomy" id="430685"/>
    <lineage>
        <taxon>Bacteria</taxon>
        <taxon>Bacillati</taxon>
        <taxon>Actinomycetota</taxon>
        <taxon>Actinomycetes</taxon>
        <taxon>Streptosporangiales</taxon>
        <taxon>Thermomonosporaceae</taxon>
        <taxon>Actinomadura</taxon>
    </lineage>
</organism>
<dbReference type="PROSITE" id="PS51318">
    <property type="entry name" value="TAT"/>
    <property type="match status" value="1"/>
</dbReference>
<dbReference type="EMBL" id="BAAAZG010000006">
    <property type="protein sequence ID" value="GAA4064028.1"/>
    <property type="molecule type" value="Genomic_DNA"/>
</dbReference>
<keyword evidence="3 7" id="KW-0378">Hydrolase</keyword>
<reference evidence="8" key="1">
    <citation type="journal article" date="2019" name="Int. J. Syst. Evol. Microbiol.">
        <title>The Global Catalogue of Microorganisms (GCM) 10K type strain sequencing project: providing services to taxonomists for standard genome sequencing and annotation.</title>
        <authorList>
            <consortium name="The Broad Institute Genomics Platform"/>
            <consortium name="The Broad Institute Genome Sequencing Center for Infectious Disease"/>
            <person name="Wu L."/>
            <person name="Ma J."/>
        </authorList>
    </citation>
    <scope>NUCLEOTIDE SEQUENCE [LARGE SCALE GENOMIC DNA]</scope>
    <source>
        <strain evidence="8">JCM 16702</strain>
    </source>
</reference>
<dbReference type="Pfam" id="PF08386">
    <property type="entry name" value="Abhydrolase_4"/>
    <property type="match status" value="1"/>
</dbReference>
<evidence type="ECO:0000256" key="1">
    <source>
        <dbReference type="ARBA" id="ARBA00010088"/>
    </source>
</evidence>
<comment type="caution">
    <text evidence="7">The sequence shown here is derived from an EMBL/GenBank/DDBJ whole genome shotgun (WGS) entry which is preliminary data.</text>
</comment>
<dbReference type="InterPro" id="IPR051601">
    <property type="entry name" value="Serine_prot/Carboxylest_S33"/>
</dbReference>
<proteinExistence type="inferred from homology"/>
<dbReference type="InterPro" id="IPR000073">
    <property type="entry name" value="AB_hydrolase_1"/>
</dbReference>
<evidence type="ECO:0000313" key="7">
    <source>
        <dbReference type="EMBL" id="GAA4064028.1"/>
    </source>
</evidence>
<evidence type="ECO:0000313" key="8">
    <source>
        <dbReference type="Proteomes" id="UP001500683"/>
    </source>
</evidence>
<evidence type="ECO:0000256" key="4">
    <source>
        <dbReference type="SAM" id="SignalP"/>
    </source>
</evidence>
<evidence type="ECO:0000256" key="3">
    <source>
        <dbReference type="ARBA" id="ARBA00022801"/>
    </source>
</evidence>
<dbReference type="Gene3D" id="3.40.50.1820">
    <property type="entry name" value="alpha/beta hydrolase"/>
    <property type="match status" value="1"/>
</dbReference>
<dbReference type="Pfam" id="PF00561">
    <property type="entry name" value="Abhydrolase_1"/>
    <property type="match status" value="1"/>
</dbReference>
<dbReference type="InterPro" id="IPR013595">
    <property type="entry name" value="Pept_S33_TAP-like_C"/>
</dbReference>
<evidence type="ECO:0000256" key="2">
    <source>
        <dbReference type="ARBA" id="ARBA00022729"/>
    </source>
</evidence>
<comment type="similarity">
    <text evidence="1">Belongs to the peptidase S33 family.</text>
</comment>
<evidence type="ECO:0000259" key="6">
    <source>
        <dbReference type="Pfam" id="PF08386"/>
    </source>
</evidence>
<sequence length="513" mass="55819">MKNIGRRHLRRCVAVAVAVLAAGTAGVADADTGEDELGRFYQQRLHWKNCTLGPDDEVGRQLDAAGARCADVTVPLDYARPEGRTIKIAISRLRASDPRHRIGTMILNGGGPGPAIDMPPYMRDLMKEAGPRFDLVGMDPRSIGRSAPVDCGWPASTWIRSSGLDRRSFDRGVAFARDLARRCARAHPDTLPHISTRNIARDMDVVRGALGERKVSYNGGSYGTYLGAVYAAMFPGRLDRVLLDSAVDPERWSPRLIHGTEPANEAALRDWAGWAARRDDTYHLGATQDEVLGTVRRIIESAAERPLPIVGLPGVDDTIVPVTLFDLIDRDRDEGRAEFTDAVVQLKKAAGGTPVEATGALKDDLVFQLRGDESRYGSAQSAIICGDAAAPRDPQVYWRDVRKDLKRHPVFGGLGANTNPCAFWAWAPREPLTEAAVELPALLVGATGDTRTIYRDTVSLHEALNGSRLITLKANVHAPYQSGYGDRCVDDKVNDYLLTGRLPGRDVVCGTGD</sequence>
<name>A0ABP7VCI3_9ACTN</name>
<evidence type="ECO:0000259" key="5">
    <source>
        <dbReference type="Pfam" id="PF00561"/>
    </source>
</evidence>
<gene>
    <name evidence="7" type="ORF">GCM10022214_17190</name>
</gene>